<dbReference type="InterPro" id="IPR041727">
    <property type="entry name" value="NAGK-C"/>
</dbReference>
<evidence type="ECO:0000256" key="6">
    <source>
        <dbReference type="ARBA" id="ARBA00022777"/>
    </source>
</evidence>
<dbReference type="InterPro" id="IPR037528">
    <property type="entry name" value="ArgB"/>
</dbReference>
<comment type="similarity">
    <text evidence="9">Belongs to the acetylglutamate kinase family. ArgB subfamily.</text>
</comment>
<comment type="catalytic activity">
    <reaction evidence="8 9">
        <text>N-acetyl-L-glutamate + ATP = N-acetyl-L-glutamyl 5-phosphate + ADP</text>
        <dbReference type="Rhea" id="RHEA:14629"/>
        <dbReference type="ChEBI" id="CHEBI:30616"/>
        <dbReference type="ChEBI" id="CHEBI:44337"/>
        <dbReference type="ChEBI" id="CHEBI:57936"/>
        <dbReference type="ChEBI" id="CHEBI:456216"/>
        <dbReference type="EC" id="2.7.2.8"/>
    </reaction>
</comment>
<accession>A0A059FYM0</accession>
<evidence type="ECO:0000259" key="10">
    <source>
        <dbReference type="Pfam" id="PF00696"/>
    </source>
</evidence>
<dbReference type="HAMAP" id="MF_00082">
    <property type="entry name" value="ArgB"/>
    <property type="match status" value="1"/>
</dbReference>
<dbReference type="FunFam" id="3.40.1160.10:FF:000004">
    <property type="entry name" value="Acetylglutamate kinase"/>
    <property type="match status" value="1"/>
</dbReference>
<dbReference type="Proteomes" id="UP000025061">
    <property type="component" value="Unassembled WGS sequence"/>
</dbReference>
<dbReference type="EC" id="2.7.2.8" evidence="9"/>
<evidence type="ECO:0000313" key="12">
    <source>
        <dbReference type="Proteomes" id="UP000025061"/>
    </source>
</evidence>
<keyword evidence="6 9" id="KW-0418">Kinase</keyword>
<evidence type="ECO:0000256" key="1">
    <source>
        <dbReference type="ARBA" id="ARBA00004828"/>
    </source>
</evidence>
<dbReference type="GO" id="GO:0042450">
    <property type="term" value="P:L-arginine biosynthetic process via ornithine"/>
    <property type="evidence" value="ECO:0007669"/>
    <property type="project" value="UniProtKB-UniRule"/>
</dbReference>
<dbReference type="InterPro" id="IPR001048">
    <property type="entry name" value="Asp/Glu/Uridylate_kinase"/>
</dbReference>
<keyword evidence="9" id="KW-0963">Cytoplasm</keyword>
<comment type="pathway">
    <text evidence="1 9">Amino-acid biosynthesis; L-arginine biosynthesis; N(2)-acetyl-L-ornithine from L-glutamate: step 2/4.</text>
</comment>
<evidence type="ECO:0000313" key="11">
    <source>
        <dbReference type="EMBL" id="KCZ95581.1"/>
    </source>
</evidence>
<feature type="site" description="Transition state stabilizer" evidence="9">
    <location>
        <position position="256"/>
    </location>
</feature>
<feature type="site" description="Transition state stabilizer" evidence="9">
    <location>
        <position position="32"/>
    </location>
</feature>
<evidence type="ECO:0000256" key="9">
    <source>
        <dbReference type="HAMAP-Rule" id="MF_00082"/>
    </source>
</evidence>
<evidence type="ECO:0000256" key="3">
    <source>
        <dbReference type="ARBA" id="ARBA00022605"/>
    </source>
</evidence>
<dbReference type="GO" id="GO:0005524">
    <property type="term" value="F:ATP binding"/>
    <property type="evidence" value="ECO:0007669"/>
    <property type="project" value="UniProtKB-UniRule"/>
</dbReference>
<dbReference type="PATRIC" id="fig|1280951.3.peg.1107"/>
<comment type="function">
    <text evidence="9">Catalyzes the ATP-dependent phosphorylation of N-acetyl-L-glutamate.</text>
</comment>
<gene>
    <name evidence="9" type="primary">argB</name>
    <name evidence="11" type="ORF">HHI_05475</name>
</gene>
<keyword evidence="12" id="KW-1185">Reference proteome</keyword>
<dbReference type="AlphaFoldDB" id="A0A059FYM0"/>
<dbReference type="InterPro" id="IPR001057">
    <property type="entry name" value="Glu/AcGlu_kinase"/>
</dbReference>
<feature type="binding site" evidence="9">
    <location>
        <position position="89"/>
    </location>
    <ligand>
        <name>substrate</name>
    </ligand>
</feature>
<dbReference type="PIRSF" id="PIRSF000728">
    <property type="entry name" value="NAGK"/>
    <property type="match status" value="1"/>
</dbReference>
<evidence type="ECO:0000256" key="7">
    <source>
        <dbReference type="ARBA" id="ARBA00022840"/>
    </source>
</evidence>
<sequence length="297" mass="30721">MTTQSDAQFTARTLSEALPYIQRYAGQTIVVKYGGHAMGDASLALSFARDVVLLKALGLNPVIVHGGGPQIGKLLDKLGIVSEFKDGLRVTDEATMEVVEMVLSGPINKSIVRAINQAGGKAVGLSGADGNLLRAEKATRTTRDPDSHIEQIVDLGFVGEPSEVDISVLNALLQADAALIPVVAPVGVGADGARYNVNADTAAGALAAALKASRLILMTDVAGVLDKQKQLIREIPASQVELLIKDGTAVGGMIPKLETAAQSVNHGVGAAVILDGRAPHALLMELFTEHGAGTLVS</sequence>
<comment type="caution">
    <text evidence="11">The sequence shown here is derived from an EMBL/GenBank/DDBJ whole genome shotgun (WGS) entry which is preliminary data.</text>
</comment>
<dbReference type="RefSeq" id="WP_011645448.1">
    <property type="nucleotide sequence ID" value="NZ_ARYI01000003.1"/>
</dbReference>
<reference evidence="11 12" key="1">
    <citation type="submission" date="2013-04" db="EMBL/GenBank/DDBJ databases">
        <title>Hyphomonas hirschiana VP5 Genome Sequencing.</title>
        <authorList>
            <person name="Lai Q."/>
            <person name="Shao Z."/>
        </authorList>
    </citation>
    <scope>NUCLEOTIDE SEQUENCE [LARGE SCALE GENOMIC DNA]</scope>
    <source>
        <strain evidence="11 12">VP5</strain>
    </source>
</reference>
<dbReference type="OrthoDB" id="9803155at2"/>
<dbReference type="GO" id="GO:0005737">
    <property type="term" value="C:cytoplasm"/>
    <property type="evidence" value="ECO:0007669"/>
    <property type="project" value="UniProtKB-SubCell"/>
</dbReference>
<dbReference type="UniPathway" id="UPA00068">
    <property type="reaction ID" value="UER00107"/>
</dbReference>
<evidence type="ECO:0000256" key="8">
    <source>
        <dbReference type="ARBA" id="ARBA00048141"/>
    </source>
</evidence>
<keyword evidence="2 9" id="KW-0055">Arginine biosynthesis</keyword>
<feature type="domain" description="Aspartate/glutamate/uridylate kinase" evidence="10">
    <location>
        <begin position="28"/>
        <end position="274"/>
    </location>
</feature>
<dbReference type="Gene3D" id="3.40.1160.10">
    <property type="entry name" value="Acetylglutamate kinase-like"/>
    <property type="match status" value="1"/>
</dbReference>
<protein>
    <recommendedName>
        <fullName evidence="9">Acetylglutamate kinase</fullName>
        <ecNumber evidence="9">2.7.2.8</ecNumber>
    </recommendedName>
    <alternativeName>
        <fullName evidence="9">N-acetyl-L-glutamate 5-phosphotransferase</fullName>
    </alternativeName>
    <alternativeName>
        <fullName evidence="9">NAG kinase</fullName>
        <shortName evidence="9">NAGK</shortName>
    </alternativeName>
</protein>
<organism evidence="11 12">
    <name type="scientific">Hyphomonas hirschiana VP5</name>
    <dbReference type="NCBI Taxonomy" id="1280951"/>
    <lineage>
        <taxon>Bacteria</taxon>
        <taxon>Pseudomonadati</taxon>
        <taxon>Pseudomonadota</taxon>
        <taxon>Alphaproteobacteria</taxon>
        <taxon>Hyphomonadales</taxon>
        <taxon>Hyphomonadaceae</taxon>
        <taxon>Hyphomonas</taxon>
    </lineage>
</organism>
<dbReference type="PANTHER" id="PTHR23342">
    <property type="entry name" value="N-ACETYLGLUTAMATE SYNTHASE"/>
    <property type="match status" value="1"/>
</dbReference>
<dbReference type="InterPro" id="IPR004662">
    <property type="entry name" value="AcgluKinase_fam"/>
</dbReference>
<dbReference type="SUPFAM" id="SSF53633">
    <property type="entry name" value="Carbamate kinase-like"/>
    <property type="match status" value="1"/>
</dbReference>
<dbReference type="GO" id="GO:0003991">
    <property type="term" value="F:acetylglutamate kinase activity"/>
    <property type="evidence" value="ECO:0007669"/>
    <property type="project" value="UniProtKB-UniRule"/>
</dbReference>
<keyword evidence="5 9" id="KW-0547">Nucleotide-binding</keyword>
<comment type="subcellular location">
    <subcellularLocation>
        <location evidence="9">Cytoplasm</location>
    </subcellularLocation>
</comment>
<feature type="binding site" evidence="9">
    <location>
        <position position="196"/>
    </location>
    <ligand>
        <name>substrate</name>
    </ligand>
</feature>
<dbReference type="InterPro" id="IPR036393">
    <property type="entry name" value="AceGlu_kinase-like_sf"/>
</dbReference>
<proteinExistence type="inferred from homology"/>
<dbReference type="PANTHER" id="PTHR23342:SF0">
    <property type="entry name" value="N-ACETYLGLUTAMATE SYNTHASE, MITOCHONDRIAL"/>
    <property type="match status" value="1"/>
</dbReference>
<feature type="binding site" evidence="9">
    <location>
        <begin position="67"/>
        <end position="68"/>
    </location>
    <ligand>
        <name>substrate</name>
    </ligand>
</feature>
<dbReference type="SMR" id="A0A059FYM0"/>
<evidence type="ECO:0000256" key="4">
    <source>
        <dbReference type="ARBA" id="ARBA00022679"/>
    </source>
</evidence>
<name>A0A059FYM0_9PROT</name>
<dbReference type="CDD" id="cd04250">
    <property type="entry name" value="AAK_NAGK-C"/>
    <property type="match status" value="1"/>
</dbReference>
<dbReference type="NCBIfam" id="TIGR00761">
    <property type="entry name" value="argB"/>
    <property type="match status" value="1"/>
</dbReference>
<keyword evidence="7 9" id="KW-0067">ATP-binding</keyword>
<evidence type="ECO:0000256" key="5">
    <source>
        <dbReference type="ARBA" id="ARBA00022741"/>
    </source>
</evidence>
<dbReference type="EMBL" id="ARYI01000003">
    <property type="protein sequence ID" value="KCZ95581.1"/>
    <property type="molecule type" value="Genomic_DNA"/>
</dbReference>
<keyword evidence="4 9" id="KW-0808">Transferase</keyword>
<evidence type="ECO:0000256" key="2">
    <source>
        <dbReference type="ARBA" id="ARBA00022571"/>
    </source>
</evidence>
<dbReference type="Pfam" id="PF00696">
    <property type="entry name" value="AA_kinase"/>
    <property type="match status" value="1"/>
</dbReference>
<dbReference type="PRINTS" id="PR00474">
    <property type="entry name" value="GLU5KINASE"/>
</dbReference>
<keyword evidence="3 9" id="KW-0028">Amino-acid biosynthesis</keyword>